<dbReference type="Pfam" id="PF13432">
    <property type="entry name" value="TPR_16"/>
    <property type="match status" value="1"/>
</dbReference>
<dbReference type="SMART" id="SM00386">
    <property type="entry name" value="HAT"/>
    <property type="match status" value="5"/>
</dbReference>
<sequence length="1443" mass="160964">MKPIEPRTLPPVSDSPHSPSQPGHLAEPDKEEIPPSYYLNVRLLVIACAFVLGVGTSIPLIHHFQSQRTSVALRDRAEANLAEGNEKVAARQYASYLALAPDDLDARLKLDELNWKLAEKPGHVQRAIQFTERLLRENDGLDAVRWRHVDQLIRYGQPSDAIAHIDVLRESGSKEVDPAALDLVEGIAHDAAGRYDEAAIVFGRIAMVEGDFPHAELAGETIERSDVIARLVEIMAIELNRRPEAMALVNRAVQRFPDSLQLRLLRVKFRAASGTLDASTGEDLETALQQSDEADPAEQIETLLLFGQHLRQSTTPDRNRIAHAIIELRRIAEEGTDDYRVYQEWAALEALRGKSDESIDVLRQGVDALPDEPMLVALLADELLNRGDAAAARQLVESVETADEVKLPAGLAAYLKGRQAYHAGDWVTARRYFEQARDSDDDLADLSGRSWLYLAHCHAELGARREQLTAFRQAKSYPALAVDAQLGEARALVGLGRVDDALRIYRRVPSDVVPLHEIAGVEFAKVLQQPVGRRDWSAFDAALEQALAESPAAPEVILLQVRSLFHRGQFDEVDRLLAQACESTPDYPMYWLRRVQLQATLENFDAAAKILASAREVHGDNVLLLAAEIPLRQATGADDLDNLLAEVDDRLDEIPAEHLSVIIGLLIDAGDSLGRPDLVLKWNRKLAYEVEPSRTALLHLLRLALDQQDMSVVREATSRIETLEGSESPYVEYADALVRLSTAADNDRVLHEARATLRKLVGQSPHEPIFWIEFARLNERTGRIAEAADAYLEAADRGSTNAAMLRRLMQLLAQQQRFGEIGQLRDELARAAGSSPGMSELLVEATLLAGDKDAAAARLEETDANVDPLWRGRILMVTGRNEKAGQAFRQAVREQPDREEAWLTLVEFLILTQQQEEARQVADDAPLSTPEAKGMLAELLGNFDAAESHYREAYLNDLSPTRGLMLARLLARTQQSDKSVELLEEMLRSAAEIPTKQRLETRRLLARVIAERSQPDFEQALKLIEANVREADNKHLERRELARLYSLKPYPEHAARVEQILTSLQLYRSLNATDTLLLARAYDVLGKTEKADEYWQSLLEFSELTPAMRKQYVERALERGEWRDARSQIRRLEAQVGLDHDTLRYAAWAACLKDEQPDDAIALIDRYLADARSGMDLARTGVAAGVLARLVEEFSHVEAIANEFATYADRLYSQLARAQPTAALAHSMLLTSMNRGADAIDVLSAVRGQVDETQRLAAAIRVVEMSEVPSDAIRMTGKWVEELVAGRPTAQALILFEHYLRVTGEFERARELNRQLLEVMPDNVVVLNNQAWLMTTLNRPDAALPLIERAIEIAGPLPFLLDTCAMARAATGDAAEAIRELERALAQDDSDVIRYHLALVHFKAGSLDAAKFHFEKIRASEASLRRALPINERSEFDRLVARF</sequence>
<dbReference type="PANTHER" id="PTHR12558">
    <property type="entry name" value="CELL DIVISION CYCLE 16,23,27"/>
    <property type="match status" value="1"/>
</dbReference>
<dbReference type="RefSeq" id="WP_145367441.1">
    <property type="nucleotide sequence ID" value="NZ_CP036275.1"/>
</dbReference>
<dbReference type="KEGG" id="mri:Mal4_11120"/>
<dbReference type="InterPro" id="IPR011990">
    <property type="entry name" value="TPR-like_helical_dom_sf"/>
</dbReference>
<proteinExistence type="predicted"/>
<dbReference type="OrthoDB" id="259472at2"/>
<evidence type="ECO:0000313" key="2">
    <source>
        <dbReference type="EMBL" id="QDU36814.1"/>
    </source>
</evidence>
<dbReference type="InterPro" id="IPR003107">
    <property type="entry name" value="HAT"/>
</dbReference>
<feature type="region of interest" description="Disordered" evidence="1">
    <location>
        <begin position="1"/>
        <end position="31"/>
    </location>
</feature>
<dbReference type="GO" id="GO:0006396">
    <property type="term" value="P:RNA processing"/>
    <property type="evidence" value="ECO:0007669"/>
    <property type="project" value="InterPro"/>
</dbReference>
<dbReference type="InterPro" id="IPR019734">
    <property type="entry name" value="TPR_rpt"/>
</dbReference>
<organism evidence="2 3">
    <name type="scientific">Maioricimonas rarisocia</name>
    <dbReference type="NCBI Taxonomy" id="2528026"/>
    <lineage>
        <taxon>Bacteria</taxon>
        <taxon>Pseudomonadati</taxon>
        <taxon>Planctomycetota</taxon>
        <taxon>Planctomycetia</taxon>
        <taxon>Planctomycetales</taxon>
        <taxon>Planctomycetaceae</taxon>
        <taxon>Maioricimonas</taxon>
    </lineage>
</organism>
<evidence type="ECO:0000313" key="3">
    <source>
        <dbReference type="Proteomes" id="UP000320496"/>
    </source>
</evidence>
<accession>A0A517Z2U2</accession>
<dbReference type="SMART" id="SM00028">
    <property type="entry name" value="TPR"/>
    <property type="match status" value="7"/>
</dbReference>
<gene>
    <name evidence="2" type="ORF">Mal4_11120</name>
</gene>
<reference evidence="2 3" key="1">
    <citation type="submission" date="2019-02" db="EMBL/GenBank/DDBJ databases">
        <title>Deep-cultivation of Planctomycetes and their phenomic and genomic characterization uncovers novel biology.</title>
        <authorList>
            <person name="Wiegand S."/>
            <person name="Jogler M."/>
            <person name="Boedeker C."/>
            <person name="Pinto D."/>
            <person name="Vollmers J."/>
            <person name="Rivas-Marin E."/>
            <person name="Kohn T."/>
            <person name="Peeters S.H."/>
            <person name="Heuer A."/>
            <person name="Rast P."/>
            <person name="Oberbeckmann S."/>
            <person name="Bunk B."/>
            <person name="Jeske O."/>
            <person name="Meyerdierks A."/>
            <person name="Storesund J.E."/>
            <person name="Kallscheuer N."/>
            <person name="Luecker S."/>
            <person name="Lage O.M."/>
            <person name="Pohl T."/>
            <person name="Merkel B.J."/>
            <person name="Hornburger P."/>
            <person name="Mueller R.-W."/>
            <person name="Bruemmer F."/>
            <person name="Labrenz M."/>
            <person name="Spormann A.M."/>
            <person name="Op den Camp H."/>
            <person name="Overmann J."/>
            <person name="Amann R."/>
            <person name="Jetten M.S.M."/>
            <person name="Mascher T."/>
            <person name="Medema M.H."/>
            <person name="Devos D.P."/>
            <person name="Kaster A.-K."/>
            <person name="Ovreas L."/>
            <person name="Rohde M."/>
            <person name="Galperin M.Y."/>
            <person name="Jogler C."/>
        </authorList>
    </citation>
    <scope>NUCLEOTIDE SEQUENCE [LARGE SCALE GENOMIC DNA]</scope>
    <source>
        <strain evidence="2 3">Mal4</strain>
    </source>
</reference>
<dbReference type="PANTHER" id="PTHR12558:SF13">
    <property type="entry name" value="CELL DIVISION CYCLE PROTEIN 27 HOMOLOG"/>
    <property type="match status" value="1"/>
</dbReference>
<evidence type="ECO:0000256" key="1">
    <source>
        <dbReference type="SAM" id="MobiDB-lite"/>
    </source>
</evidence>
<keyword evidence="3" id="KW-1185">Reference proteome</keyword>
<dbReference type="Pfam" id="PF14559">
    <property type="entry name" value="TPR_19"/>
    <property type="match status" value="1"/>
</dbReference>
<dbReference type="Gene3D" id="1.25.40.10">
    <property type="entry name" value="Tetratricopeptide repeat domain"/>
    <property type="match status" value="8"/>
</dbReference>
<dbReference type="Proteomes" id="UP000320496">
    <property type="component" value="Chromosome"/>
</dbReference>
<dbReference type="SUPFAM" id="SSF48452">
    <property type="entry name" value="TPR-like"/>
    <property type="match status" value="6"/>
</dbReference>
<protein>
    <submittedName>
        <fullName evidence="2">Tetratricopeptide repeat protein</fullName>
    </submittedName>
</protein>
<name>A0A517Z2U2_9PLAN</name>
<dbReference type="EMBL" id="CP036275">
    <property type="protein sequence ID" value="QDU36814.1"/>
    <property type="molecule type" value="Genomic_DNA"/>
</dbReference>